<dbReference type="Proteomes" id="UP000008281">
    <property type="component" value="Unassembled WGS sequence"/>
</dbReference>
<dbReference type="GeneID" id="9821684"/>
<dbReference type="KEGG" id="crq:GCK72_005138"/>
<dbReference type="RefSeq" id="XP_003117344.2">
    <property type="nucleotide sequence ID" value="XM_003117296.2"/>
</dbReference>
<evidence type="ECO:0000313" key="1">
    <source>
        <dbReference type="EMBL" id="EFO86210.1"/>
    </source>
</evidence>
<proteinExistence type="predicted"/>
<reference evidence="1" key="1">
    <citation type="submission" date="2007-07" db="EMBL/GenBank/DDBJ databases">
        <title>PCAP assembly of the Caenorhabditis remanei genome.</title>
        <authorList>
            <consortium name="The Caenorhabditis remanei Sequencing Consortium"/>
            <person name="Wilson R.K."/>
        </authorList>
    </citation>
    <scope>NUCLEOTIDE SEQUENCE [LARGE SCALE GENOMIC DNA]</scope>
    <source>
        <strain evidence="1">PB4641</strain>
    </source>
</reference>
<dbReference type="EMBL" id="DS268408">
    <property type="protein sequence ID" value="EFO86210.1"/>
    <property type="molecule type" value="Genomic_DNA"/>
</dbReference>
<dbReference type="OMA" id="CYDIGLI"/>
<dbReference type="CTD" id="9821684"/>
<keyword evidence="2" id="KW-1185">Reference proteome</keyword>
<dbReference type="HOGENOM" id="CLU_674808_0_0_1"/>
<gene>
    <name evidence="1" type="ORF">CRE_01644</name>
</gene>
<dbReference type="AlphaFoldDB" id="E3LGY7"/>
<name>E3LGY7_CAERE</name>
<dbReference type="InParanoid" id="E3LGY7"/>
<dbReference type="eggNOG" id="ENOG502SNT4">
    <property type="taxonomic scope" value="Eukaryota"/>
</dbReference>
<sequence length="439" mass="50064">MLQFQSAPFFLSFSSFSSSSDQLTTAFRMSRNRCRCARLPVLRIPATDEDLPQLPDEIVELIVSKVLPTEIVAYGWDQVSRSFGTFVHRHLCSKTYFCAHHDPLWDLYKTTRHSYDLEKFDKLLVLLIKKYLCQVEDIVLPVALFSHIQHLLEQNSYLAATSGTACSFRHPQPGVAFSNLSKLTIQIGGECGGLTLSHNFENLKTSSSLCKTLHEINLDIVLSDNEDVTCAGFREFLRFLKEISCVSTLWNIRLSDNTTSGQGWSGPANLNRYRNKMFICYIRTMLDLSLQINQLELVDKRKASPYMLVMAHGRRTIYMFPEFKRCRSLVICYDIGLIAPVFSHENDHFDDLLHFEVDESHVLYKADLLEYLKSAHELREVKVVIPSTFHSRVSRCTEGCFSNPDFACFRADGWCSVPAKLPGAHFEIVSNDARSPIMA</sequence>
<dbReference type="OrthoDB" id="5830826at2759"/>
<protein>
    <submittedName>
        <fullName evidence="1">Uncharacterized protein</fullName>
    </submittedName>
</protein>
<accession>E3LGY7</accession>
<organism evidence="2">
    <name type="scientific">Caenorhabditis remanei</name>
    <name type="common">Caenorhabditis vulgaris</name>
    <dbReference type="NCBI Taxonomy" id="31234"/>
    <lineage>
        <taxon>Eukaryota</taxon>
        <taxon>Metazoa</taxon>
        <taxon>Ecdysozoa</taxon>
        <taxon>Nematoda</taxon>
        <taxon>Chromadorea</taxon>
        <taxon>Rhabditida</taxon>
        <taxon>Rhabditina</taxon>
        <taxon>Rhabditomorpha</taxon>
        <taxon>Rhabditoidea</taxon>
        <taxon>Rhabditidae</taxon>
        <taxon>Peloderinae</taxon>
        <taxon>Caenorhabditis</taxon>
    </lineage>
</organism>
<dbReference type="FunCoup" id="E3LGY7">
    <property type="interactions" value="22"/>
</dbReference>
<evidence type="ECO:0000313" key="2">
    <source>
        <dbReference type="Proteomes" id="UP000008281"/>
    </source>
</evidence>